<dbReference type="InterPro" id="IPR036531">
    <property type="entry name" value="Rbsn_Rab-bd_sf"/>
</dbReference>
<protein>
    <submittedName>
        <fullName evidence="10">Rabenosyn-5</fullName>
    </submittedName>
</protein>
<feature type="region of interest" description="Disordered" evidence="6">
    <location>
        <begin position="456"/>
        <end position="476"/>
    </location>
</feature>
<keyword evidence="3" id="KW-0862">Zinc</keyword>
<dbReference type="GO" id="GO:0008270">
    <property type="term" value="F:zinc ion binding"/>
    <property type="evidence" value="ECO:0007669"/>
    <property type="project" value="UniProtKB-KW"/>
</dbReference>
<evidence type="ECO:0000256" key="5">
    <source>
        <dbReference type="SAM" id="Coils"/>
    </source>
</evidence>
<evidence type="ECO:0000259" key="8">
    <source>
        <dbReference type="PROSITE" id="PS50178"/>
    </source>
</evidence>
<dbReference type="InterPro" id="IPR052727">
    <property type="entry name" value="Rab4/Rab5_effector"/>
</dbReference>
<evidence type="ECO:0000256" key="1">
    <source>
        <dbReference type="ARBA" id="ARBA00022723"/>
    </source>
</evidence>
<evidence type="ECO:0000256" key="4">
    <source>
        <dbReference type="PROSITE-ProRule" id="PRU00042"/>
    </source>
</evidence>
<dbReference type="PROSITE" id="PS50157">
    <property type="entry name" value="ZINC_FINGER_C2H2_2"/>
    <property type="match status" value="1"/>
</dbReference>
<evidence type="ECO:0000256" key="3">
    <source>
        <dbReference type="ARBA" id="ARBA00022833"/>
    </source>
</evidence>
<dbReference type="SMART" id="SM00064">
    <property type="entry name" value="FYVE"/>
    <property type="match status" value="1"/>
</dbReference>
<feature type="compositionally biased region" description="Low complexity" evidence="6">
    <location>
        <begin position="465"/>
        <end position="476"/>
    </location>
</feature>
<dbReference type="Gene3D" id="3.30.40.10">
    <property type="entry name" value="Zinc/RING finger domain, C3HC4 (zinc finger)"/>
    <property type="match status" value="1"/>
</dbReference>
<feature type="domain" description="FYVE-type" evidence="8">
    <location>
        <begin position="161"/>
        <end position="195"/>
    </location>
</feature>
<name>A0A914EL91_9BILA</name>
<dbReference type="Gene3D" id="4.10.860.20">
    <property type="entry name" value="Rabenosyn, Rab binding domain"/>
    <property type="match status" value="1"/>
</dbReference>
<feature type="coiled-coil region" evidence="5">
    <location>
        <begin position="523"/>
        <end position="550"/>
    </location>
</feature>
<dbReference type="InterPro" id="IPR021565">
    <property type="entry name" value="Rbsn_Rab-bd"/>
</dbReference>
<dbReference type="AlphaFoldDB" id="A0A914EL91"/>
<dbReference type="Pfam" id="PF01363">
    <property type="entry name" value="FYVE"/>
    <property type="match status" value="1"/>
</dbReference>
<dbReference type="WBParaSite" id="ACRNAN_scaffold898.g29244.t1">
    <property type="protein sequence ID" value="ACRNAN_scaffold898.g29244.t1"/>
    <property type="gene ID" value="ACRNAN_scaffold898.g29244"/>
</dbReference>
<feature type="domain" description="C2H2-type" evidence="7">
    <location>
        <begin position="15"/>
        <end position="42"/>
    </location>
</feature>
<dbReference type="InterPro" id="IPR013083">
    <property type="entry name" value="Znf_RING/FYVE/PHD"/>
</dbReference>
<keyword evidence="2 4" id="KW-0863">Zinc-finger</keyword>
<proteinExistence type="predicted"/>
<dbReference type="PROSITE" id="PS50178">
    <property type="entry name" value="ZF_FYVE"/>
    <property type="match status" value="1"/>
</dbReference>
<dbReference type="InterPro" id="IPR000306">
    <property type="entry name" value="Znf_FYVE"/>
</dbReference>
<dbReference type="InterPro" id="IPR011011">
    <property type="entry name" value="Znf_FYVE_PHD"/>
</dbReference>
<sequence length="556" mass="63461">MDIATESSNEIRQGFLCPICMKDLYDANSLQEHVAVHSTTSEDDPLDYLKGVLGKAKQRILDIDITSSPSTSLVKEVRAPENHRNKAENVSHMDQLKEVQLIGITRSHKDYFMEIRDKCIDNITYQTNTLIIRLDKLINERPEDINRVKEFERDTVPWIDDSNCSICSVCQAKFSLTKRKHHCRLCGAIMCNNCSKFLSFSSAKKLTNPAFAFSEAGAVDFKIKNGLHNRTARRFSINFVNNGSLNLMKNKTERIFSSFVYKYGLDSNTVNAQKDLDESTRICAKCKTLLHAREELLDNLSTPSVFNDLYEKLCQLLMQAINLSPSYRRMATSLNNGESMYTLEAASQLRKRLVAIHREIGDLSERIEQWGLTNDPVAKKPSPRQMTLQVNIRRMALNTLQETLIDLPELPSEEQYASLQKILKTKIRKQIEGESSVVKSSSSNAIFNFHRERSISPKNEQAKASPSMLRSSSSFSGLKNEEGWTPELSDDFHYNPFYEDELPIDPVQQQYIIIKGFLKQAAQAGRLGEVETLEKNLKELEEELRRLDLDIPSDWV</sequence>
<dbReference type="PANTHER" id="PTHR13510:SF44">
    <property type="entry name" value="RABENOSYN-5"/>
    <property type="match status" value="1"/>
</dbReference>
<keyword evidence="9" id="KW-1185">Reference proteome</keyword>
<dbReference type="PROSITE" id="PS00028">
    <property type="entry name" value="ZINC_FINGER_C2H2_1"/>
    <property type="match status" value="1"/>
</dbReference>
<reference evidence="10" key="1">
    <citation type="submission" date="2022-11" db="UniProtKB">
        <authorList>
            <consortium name="WormBaseParasite"/>
        </authorList>
    </citation>
    <scope>IDENTIFICATION</scope>
</reference>
<organism evidence="9 10">
    <name type="scientific">Acrobeloides nanus</name>
    <dbReference type="NCBI Taxonomy" id="290746"/>
    <lineage>
        <taxon>Eukaryota</taxon>
        <taxon>Metazoa</taxon>
        <taxon>Ecdysozoa</taxon>
        <taxon>Nematoda</taxon>
        <taxon>Chromadorea</taxon>
        <taxon>Rhabditida</taxon>
        <taxon>Tylenchina</taxon>
        <taxon>Cephalobomorpha</taxon>
        <taxon>Cephaloboidea</taxon>
        <taxon>Cephalobidae</taxon>
        <taxon>Acrobeloides</taxon>
    </lineage>
</organism>
<evidence type="ECO:0000313" key="10">
    <source>
        <dbReference type="WBParaSite" id="ACRNAN_scaffold898.g29244.t1"/>
    </source>
</evidence>
<accession>A0A914EL91</accession>
<dbReference type="PANTHER" id="PTHR13510">
    <property type="entry name" value="FYVE-FINGER-CONTAINING RAB5 EFFECTOR PROTEIN RABENOSYN-5-RELATED"/>
    <property type="match status" value="1"/>
</dbReference>
<evidence type="ECO:0000313" key="9">
    <source>
        <dbReference type="Proteomes" id="UP000887540"/>
    </source>
</evidence>
<evidence type="ECO:0000256" key="2">
    <source>
        <dbReference type="ARBA" id="ARBA00022771"/>
    </source>
</evidence>
<evidence type="ECO:0000256" key="6">
    <source>
        <dbReference type="SAM" id="MobiDB-lite"/>
    </source>
</evidence>
<dbReference type="SUPFAM" id="SSF140125">
    <property type="entry name" value="Rabenosyn-5 Rab-binding domain-like"/>
    <property type="match status" value="1"/>
</dbReference>
<dbReference type="Pfam" id="PF11464">
    <property type="entry name" value="Rbsn"/>
    <property type="match status" value="1"/>
</dbReference>
<dbReference type="InterPro" id="IPR017455">
    <property type="entry name" value="Znf_FYVE-rel"/>
</dbReference>
<evidence type="ECO:0000259" key="7">
    <source>
        <dbReference type="PROSITE" id="PS50157"/>
    </source>
</evidence>
<dbReference type="InterPro" id="IPR013087">
    <property type="entry name" value="Znf_C2H2_type"/>
</dbReference>
<dbReference type="SUPFAM" id="SSF57903">
    <property type="entry name" value="FYVE/PHD zinc finger"/>
    <property type="match status" value="1"/>
</dbReference>
<dbReference type="Proteomes" id="UP000887540">
    <property type="component" value="Unplaced"/>
</dbReference>
<keyword evidence="1" id="KW-0479">Metal-binding</keyword>
<keyword evidence="5" id="KW-0175">Coiled coil</keyword>